<keyword evidence="1" id="KW-0472">Membrane</keyword>
<keyword evidence="3" id="KW-1185">Reference proteome</keyword>
<dbReference type="AlphaFoldDB" id="A0AAN6YGR3"/>
<evidence type="ECO:0000313" key="2">
    <source>
        <dbReference type="EMBL" id="KAK4219018.1"/>
    </source>
</evidence>
<proteinExistence type="predicted"/>
<dbReference type="Proteomes" id="UP001301769">
    <property type="component" value="Unassembled WGS sequence"/>
</dbReference>
<keyword evidence="1" id="KW-1133">Transmembrane helix</keyword>
<protein>
    <submittedName>
        <fullName evidence="2">Uncharacterized protein</fullName>
    </submittedName>
</protein>
<accession>A0AAN6YGR3</accession>
<evidence type="ECO:0000313" key="3">
    <source>
        <dbReference type="Proteomes" id="UP001301769"/>
    </source>
</evidence>
<sequence length="139" mass="15809">MGTDLGTLVFRNGLLFKESMGMGIRPNSSQGDKMRNGNFIEYQNFDVLLLQPISFAVTYTFLFAVILFYFTEGNMDWQGGFPLGHVHTSSTYFIIFLLLISPSGPRSAPAIFSSSKLRHETLRSDDARTNRQDYHVRRT</sequence>
<feature type="transmembrane region" description="Helical" evidence="1">
    <location>
        <begin position="47"/>
        <end position="70"/>
    </location>
</feature>
<feature type="transmembrane region" description="Helical" evidence="1">
    <location>
        <begin position="90"/>
        <end position="108"/>
    </location>
</feature>
<organism evidence="2 3">
    <name type="scientific">Rhypophila decipiens</name>
    <dbReference type="NCBI Taxonomy" id="261697"/>
    <lineage>
        <taxon>Eukaryota</taxon>
        <taxon>Fungi</taxon>
        <taxon>Dikarya</taxon>
        <taxon>Ascomycota</taxon>
        <taxon>Pezizomycotina</taxon>
        <taxon>Sordariomycetes</taxon>
        <taxon>Sordariomycetidae</taxon>
        <taxon>Sordariales</taxon>
        <taxon>Naviculisporaceae</taxon>
        <taxon>Rhypophila</taxon>
    </lineage>
</organism>
<reference evidence="2" key="1">
    <citation type="journal article" date="2023" name="Mol. Phylogenet. Evol.">
        <title>Genome-scale phylogeny and comparative genomics of the fungal order Sordariales.</title>
        <authorList>
            <person name="Hensen N."/>
            <person name="Bonometti L."/>
            <person name="Westerberg I."/>
            <person name="Brannstrom I.O."/>
            <person name="Guillou S."/>
            <person name="Cros-Aarteil S."/>
            <person name="Calhoun S."/>
            <person name="Haridas S."/>
            <person name="Kuo A."/>
            <person name="Mondo S."/>
            <person name="Pangilinan J."/>
            <person name="Riley R."/>
            <person name="LaButti K."/>
            <person name="Andreopoulos B."/>
            <person name="Lipzen A."/>
            <person name="Chen C."/>
            <person name="Yan M."/>
            <person name="Daum C."/>
            <person name="Ng V."/>
            <person name="Clum A."/>
            <person name="Steindorff A."/>
            <person name="Ohm R.A."/>
            <person name="Martin F."/>
            <person name="Silar P."/>
            <person name="Natvig D.O."/>
            <person name="Lalanne C."/>
            <person name="Gautier V."/>
            <person name="Ament-Velasquez S.L."/>
            <person name="Kruys A."/>
            <person name="Hutchinson M.I."/>
            <person name="Powell A.J."/>
            <person name="Barry K."/>
            <person name="Miller A.N."/>
            <person name="Grigoriev I.V."/>
            <person name="Debuchy R."/>
            <person name="Gladieux P."/>
            <person name="Hiltunen Thoren M."/>
            <person name="Johannesson H."/>
        </authorList>
    </citation>
    <scope>NUCLEOTIDE SEQUENCE</scope>
    <source>
        <strain evidence="2">PSN293</strain>
    </source>
</reference>
<reference evidence="2" key="2">
    <citation type="submission" date="2023-05" db="EMBL/GenBank/DDBJ databases">
        <authorList>
            <consortium name="Lawrence Berkeley National Laboratory"/>
            <person name="Steindorff A."/>
            <person name="Hensen N."/>
            <person name="Bonometti L."/>
            <person name="Westerberg I."/>
            <person name="Brannstrom I.O."/>
            <person name="Guillou S."/>
            <person name="Cros-Aarteil S."/>
            <person name="Calhoun S."/>
            <person name="Haridas S."/>
            <person name="Kuo A."/>
            <person name="Mondo S."/>
            <person name="Pangilinan J."/>
            <person name="Riley R."/>
            <person name="Labutti K."/>
            <person name="Andreopoulos B."/>
            <person name="Lipzen A."/>
            <person name="Chen C."/>
            <person name="Yanf M."/>
            <person name="Daum C."/>
            <person name="Ng V."/>
            <person name="Clum A."/>
            <person name="Ohm R."/>
            <person name="Martin F."/>
            <person name="Silar P."/>
            <person name="Natvig D."/>
            <person name="Lalanne C."/>
            <person name="Gautier V."/>
            <person name="Ament-Velasquez S.L."/>
            <person name="Kruys A."/>
            <person name="Hutchinson M.I."/>
            <person name="Powell A.J."/>
            <person name="Barry K."/>
            <person name="Miller A.N."/>
            <person name="Grigoriev I.V."/>
            <person name="Debuchy R."/>
            <person name="Gladieux P."/>
            <person name="Thoren M.H."/>
            <person name="Johannesson H."/>
        </authorList>
    </citation>
    <scope>NUCLEOTIDE SEQUENCE</scope>
    <source>
        <strain evidence="2">PSN293</strain>
    </source>
</reference>
<dbReference type="EMBL" id="MU858050">
    <property type="protein sequence ID" value="KAK4219018.1"/>
    <property type="molecule type" value="Genomic_DNA"/>
</dbReference>
<name>A0AAN6YGR3_9PEZI</name>
<evidence type="ECO:0000256" key="1">
    <source>
        <dbReference type="SAM" id="Phobius"/>
    </source>
</evidence>
<keyword evidence="1" id="KW-0812">Transmembrane</keyword>
<gene>
    <name evidence="2" type="ORF">QBC37DRAFT_166584</name>
</gene>
<comment type="caution">
    <text evidence="2">The sequence shown here is derived from an EMBL/GenBank/DDBJ whole genome shotgun (WGS) entry which is preliminary data.</text>
</comment>